<feature type="domain" description="Squalene cyclase C-terminal" evidence="3">
    <location>
        <begin position="123"/>
        <end position="236"/>
    </location>
</feature>
<evidence type="ECO:0000256" key="1">
    <source>
        <dbReference type="ARBA" id="ARBA00022723"/>
    </source>
</evidence>
<dbReference type="Pfam" id="PF13243">
    <property type="entry name" value="SQHop_cyclase_C"/>
    <property type="match status" value="1"/>
</dbReference>
<keyword evidence="5" id="KW-1185">Reference proteome</keyword>
<dbReference type="Proteomes" id="UP001490365">
    <property type="component" value="Unassembled WGS sequence"/>
</dbReference>
<gene>
    <name evidence="4" type="ORF">ABT211_41800</name>
</gene>
<dbReference type="SUPFAM" id="SSF48239">
    <property type="entry name" value="Terpenoid cyclases/Protein prenyltransferases"/>
    <property type="match status" value="1"/>
</dbReference>
<evidence type="ECO:0000313" key="4">
    <source>
        <dbReference type="EMBL" id="MER6273749.1"/>
    </source>
</evidence>
<sequence>MSDATAGKPEGAAVPAGAATGYDPRPPVWRPGRGVEALSGAYRQLFEVVAARSGPVSARFSPIGEFTVPGDPDSTACALTAAHHAGIPIPLHPGIEKLYNPGTGCYRTFMLERDGSLSTNIHMVELLNLTGEHERRDTVLQWLHEKIVTNGNCHCKWHISLMYALGEAARVLASISTTTALDIRAKAVERLLELQHQDGGWGVLDSTVEETAYAALGICAAADTHNELSTLNSAHKFLRSADMDLAPRWIGETLYCLEPLVPSLHQTALTRIRQVLREPKSTTP</sequence>
<accession>A0ABV1TW70</accession>
<dbReference type="EMBL" id="JBEOZM010000035">
    <property type="protein sequence ID" value="MER6273749.1"/>
    <property type="molecule type" value="Genomic_DNA"/>
</dbReference>
<feature type="region of interest" description="Disordered" evidence="2">
    <location>
        <begin position="1"/>
        <end position="27"/>
    </location>
</feature>
<evidence type="ECO:0000313" key="5">
    <source>
        <dbReference type="Proteomes" id="UP001490365"/>
    </source>
</evidence>
<keyword evidence="1" id="KW-0479">Metal-binding</keyword>
<dbReference type="Gene3D" id="1.50.10.20">
    <property type="match status" value="1"/>
</dbReference>
<protein>
    <recommendedName>
        <fullName evidence="3">Squalene cyclase C-terminal domain-containing protein</fullName>
    </recommendedName>
</protein>
<dbReference type="RefSeq" id="WP_351961998.1">
    <property type="nucleotide sequence ID" value="NZ_JBEOZM010000035.1"/>
</dbReference>
<dbReference type="InterPro" id="IPR032696">
    <property type="entry name" value="SQ_cyclase_C"/>
</dbReference>
<name>A0ABV1TW70_9ACTN</name>
<evidence type="ECO:0000259" key="3">
    <source>
        <dbReference type="Pfam" id="PF13243"/>
    </source>
</evidence>
<dbReference type="InterPro" id="IPR008930">
    <property type="entry name" value="Terpenoid_cyclase/PrenylTrfase"/>
</dbReference>
<proteinExistence type="predicted"/>
<comment type="caution">
    <text evidence="4">The sequence shown here is derived from an EMBL/GenBank/DDBJ whole genome shotgun (WGS) entry which is preliminary data.</text>
</comment>
<organism evidence="4 5">
    <name type="scientific">Streptomyces sp. 900105755</name>
    <dbReference type="NCBI Taxonomy" id="3154389"/>
    <lineage>
        <taxon>Bacteria</taxon>
        <taxon>Bacillati</taxon>
        <taxon>Actinomycetota</taxon>
        <taxon>Actinomycetes</taxon>
        <taxon>Kitasatosporales</taxon>
        <taxon>Streptomycetaceae</taxon>
        <taxon>Streptomyces</taxon>
    </lineage>
</organism>
<evidence type="ECO:0000256" key="2">
    <source>
        <dbReference type="SAM" id="MobiDB-lite"/>
    </source>
</evidence>
<reference evidence="4 5" key="1">
    <citation type="submission" date="2024-06" db="EMBL/GenBank/DDBJ databases">
        <title>The Natural Products Discovery Center: Release of the First 8490 Sequenced Strains for Exploring Actinobacteria Biosynthetic Diversity.</title>
        <authorList>
            <person name="Kalkreuter E."/>
            <person name="Kautsar S.A."/>
            <person name="Yang D."/>
            <person name="Bader C.D."/>
            <person name="Teijaro C.N."/>
            <person name="Fluegel L."/>
            <person name="Davis C.M."/>
            <person name="Simpson J.R."/>
            <person name="Lauterbach L."/>
            <person name="Steele A.D."/>
            <person name="Gui C."/>
            <person name="Meng S."/>
            <person name="Li G."/>
            <person name="Viehrig K."/>
            <person name="Ye F."/>
            <person name="Su P."/>
            <person name="Kiefer A.F."/>
            <person name="Nichols A."/>
            <person name="Cepeda A.J."/>
            <person name="Yan W."/>
            <person name="Fan B."/>
            <person name="Jiang Y."/>
            <person name="Adhikari A."/>
            <person name="Zheng C.-J."/>
            <person name="Schuster L."/>
            <person name="Cowan T.M."/>
            <person name="Smanski M.J."/>
            <person name="Chevrette M.G."/>
            <person name="De Carvalho L.P.S."/>
            <person name="Shen B."/>
        </authorList>
    </citation>
    <scope>NUCLEOTIDE SEQUENCE [LARGE SCALE GENOMIC DNA]</scope>
    <source>
        <strain evidence="4 5">NPDC001694</strain>
    </source>
</reference>